<dbReference type="PROSITE" id="PS50111">
    <property type="entry name" value="CHEMOTAXIS_TRANSDUC_2"/>
    <property type="match status" value="1"/>
</dbReference>
<dbReference type="InterPro" id="IPR035965">
    <property type="entry name" value="PAS-like_dom_sf"/>
</dbReference>
<dbReference type="FunFam" id="1.10.287.950:FF:000001">
    <property type="entry name" value="Methyl-accepting chemotaxis sensory transducer"/>
    <property type="match status" value="1"/>
</dbReference>
<keyword evidence="2" id="KW-1003">Cell membrane</keyword>
<dbReference type="Pfam" id="PF00015">
    <property type="entry name" value="MCPsignal"/>
    <property type="match status" value="1"/>
</dbReference>
<dbReference type="PRINTS" id="PR00260">
    <property type="entry name" value="CHEMTRNSDUCR"/>
</dbReference>
<dbReference type="InterPro" id="IPR004089">
    <property type="entry name" value="MCPsignal_dom"/>
</dbReference>
<feature type="transmembrane region" description="Helical" evidence="12">
    <location>
        <begin position="150"/>
        <end position="168"/>
    </location>
</feature>
<dbReference type="GO" id="GO:0007165">
    <property type="term" value="P:signal transduction"/>
    <property type="evidence" value="ECO:0007669"/>
    <property type="project" value="UniProtKB-KW"/>
</dbReference>
<dbReference type="RefSeq" id="WP_203791841.1">
    <property type="nucleotide sequence ID" value="NZ_AP024354.1"/>
</dbReference>
<evidence type="ECO:0000256" key="2">
    <source>
        <dbReference type="ARBA" id="ARBA00022475"/>
    </source>
</evidence>
<feature type="domain" description="Methyl-accepting transducer" evidence="13">
    <location>
        <begin position="249"/>
        <end position="485"/>
    </location>
</feature>
<keyword evidence="7 12" id="KW-1133">Transmembrane helix</keyword>
<dbReference type="PANTHER" id="PTHR32089:SF74">
    <property type="entry name" value="METHYL-ACCEPTING CHEMOTAXIS PROTEIN AER"/>
    <property type="match status" value="1"/>
</dbReference>
<dbReference type="GO" id="GO:0004888">
    <property type="term" value="F:transmembrane signaling receptor activity"/>
    <property type="evidence" value="ECO:0007669"/>
    <property type="project" value="InterPro"/>
</dbReference>
<evidence type="ECO:0000256" key="9">
    <source>
        <dbReference type="ARBA" id="ARBA00023224"/>
    </source>
</evidence>
<evidence type="ECO:0000256" key="4">
    <source>
        <dbReference type="ARBA" id="ARBA00022500"/>
    </source>
</evidence>
<evidence type="ECO:0000256" key="6">
    <source>
        <dbReference type="ARBA" id="ARBA00022692"/>
    </source>
</evidence>
<dbReference type="PANTHER" id="PTHR32089">
    <property type="entry name" value="METHYL-ACCEPTING CHEMOTAXIS PROTEIN MCPB"/>
    <property type="match status" value="1"/>
</dbReference>
<dbReference type="SUPFAM" id="SSF58104">
    <property type="entry name" value="Methyl-accepting chemotaxis protein (MCP) signaling domain"/>
    <property type="match status" value="1"/>
</dbReference>
<evidence type="ECO:0000256" key="7">
    <source>
        <dbReference type="ARBA" id="ARBA00022989"/>
    </source>
</evidence>
<evidence type="ECO:0000313" key="18">
    <source>
        <dbReference type="Proteomes" id="UP000887228"/>
    </source>
</evidence>
<dbReference type="CDD" id="cd00130">
    <property type="entry name" value="PAS"/>
    <property type="match status" value="1"/>
</dbReference>
<evidence type="ECO:0000313" key="15">
    <source>
        <dbReference type="EMBL" id="GIZ90828.1"/>
    </source>
</evidence>
<organism evidence="15 17">
    <name type="scientific">Aquipseudomonas alcaligenes</name>
    <name type="common">Pseudomonas alcaligenes</name>
    <dbReference type="NCBI Taxonomy" id="43263"/>
    <lineage>
        <taxon>Bacteria</taxon>
        <taxon>Pseudomonadati</taxon>
        <taxon>Pseudomonadota</taxon>
        <taxon>Gammaproteobacteria</taxon>
        <taxon>Pseudomonadales</taxon>
        <taxon>Pseudomonadaceae</taxon>
        <taxon>Aquipseudomonas</taxon>
    </lineage>
</organism>
<keyword evidence="4" id="KW-0145">Chemotaxis</keyword>
<comment type="caution">
    <text evidence="15">The sequence shown here is derived from an EMBL/GenBank/DDBJ whole genome shotgun (WGS) entry which is preliminary data.</text>
</comment>
<dbReference type="FunFam" id="3.30.450.20:FF:000046">
    <property type="entry name" value="Aerotaxis sensor receptor"/>
    <property type="match status" value="1"/>
</dbReference>
<evidence type="ECO:0000256" key="12">
    <source>
        <dbReference type="SAM" id="Phobius"/>
    </source>
</evidence>
<dbReference type="SMART" id="SM00283">
    <property type="entry name" value="MA"/>
    <property type="match status" value="1"/>
</dbReference>
<dbReference type="NCBIfam" id="TIGR00229">
    <property type="entry name" value="sensory_box"/>
    <property type="match status" value="1"/>
</dbReference>
<dbReference type="Gene3D" id="1.10.287.950">
    <property type="entry name" value="Methyl-accepting chemotaxis protein"/>
    <property type="match status" value="1"/>
</dbReference>
<dbReference type="CDD" id="cd11386">
    <property type="entry name" value="MCP_signal"/>
    <property type="match status" value="1"/>
</dbReference>
<dbReference type="AlphaFoldDB" id="A0AA37CIN3"/>
<dbReference type="PROSITE" id="PS50112">
    <property type="entry name" value="PAS"/>
    <property type="match status" value="1"/>
</dbReference>
<keyword evidence="9 11" id="KW-0807">Transducer</keyword>
<keyword evidence="6 12" id="KW-0812">Transmembrane</keyword>
<evidence type="ECO:0000313" key="16">
    <source>
        <dbReference type="EMBL" id="GIZ95221.1"/>
    </source>
</evidence>
<dbReference type="InterPro" id="IPR000014">
    <property type="entry name" value="PAS"/>
</dbReference>
<dbReference type="SUPFAM" id="SSF55785">
    <property type="entry name" value="PYP-like sensor domain (PAS domain)"/>
    <property type="match status" value="1"/>
</dbReference>
<dbReference type="Proteomes" id="UP000887212">
    <property type="component" value="Unassembled WGS sequence"/>
</dbReference>
<sequence length="548" mass="59989">MRQNLPVTQRERTFIDAERLISTTDLNSKITYVNDAFVAISGFSREELVGQPHNIVRHPDMPPGVFGHMWETIKQGKPWMGIVKNRCKNGDHYWVSAYVTPIYENGKLAGYESVRSVPSGEQKRRAEALYARLRAGKPPVPMIEYWTHDFISSWPLILAGLVIMAAHWVLSGPLLPVFIIAVMFALGSYQLYSRRQMIRRTLAEHPKAFTSALVALTYSDNRGAQALLDMAMISEEARLQTALTRLEDAGENVRQRAAQSAELSRSGADLLEQQRSETDQSATAINQMAATIQEVAHNVQNTSHAAEEADRLALQGRDLAGGSLNAMQQMADAVHEIGQAVNELAVSTQSIGSVADVITSIAEQTNLLALNAAIEAARAGEQGRGFAVVADEVRALAGRTRESTEQIHQIISSLRNGADKAVHTASRGEEISRDSVRSVEAVREALDGISQAVSRITGMSQQMAAASEQQAHVAEDISRQITRIAQLSDHSAGQAQQGVGISQELEQMAEYLHSLAVRIPRSSGHPFHEHLTTDSTVIRPPIPRVSDH</sequence>
<dbReference type="GO" id="GO:0052131">
    <property type="term" value="P:positive aerotaxis"/>
    <property type="evidence" value="ECO:0007669"/>
    <property type="project" value="UniProtKB-ARBA"/>
</dbReference>
<evidence type="ECO:0000259" key="14">
    <source>
        <dbReference type="PROSITE" id="PS50112"/>
    </source>
</evidence>
<protein>
    <submittedName>
        <fullName evidence="15">Chemotaxis protein</fullName>
    </submittedName>
</protein>
<keyword evidence="8 12" id="KW-0472">Membrane</keyword>
<keyword evidence="3" id="KW-0488">Methylation</keyword>
<comment type="subcellular location">
    <subcellularLocation>
        <location evidence="1">Cell inner membrane</location>
        <topology evidence="1">Multi-pass membrane protein</topology>
    </subcellularLocation>
</comment>
<evidence type="ECO:0000256" key="10">
    <source>
        <dbReference type="ARBA" id="ARBA00029447"/>
    </source>
</evidence>
<name>A0AA37CIN3_AQUAC</name>
<dbReference type="InterPro" id="IPR013655">
    <property type="entry name" value="PAS_fold_3"/>
</dbReference>
<dbReference type="SMART" id="SM00091">
    <property type="entry name" value="PAS"/>
    <property type="match status" value="1"/>
</dbReference>
<dbReference type="Pfam" id="PF08447">
    <property type="entry name" value="PAS_3"/>
    <property type="match status" value="1"/>
</dbReference>
<evidence type="ECO:0000256" key="8">
    <source>
        <dbReference type="ARBA" id="ARBA00023136"/>
    </source>
</evidence>
<reference evidence="15 18" key="1">
    <citation type="submission" date="2021-07" db="EMBL/GenBank/DDBJ databases">
        <title>Whole genome sequencing of carbapenem-resistant Pseudomonas spp. isolated in Japan.</title>
        <authorList>
            <person name="Suzuki M."/>
            <person name="Maehana S."/>
            <person name="Kitasato H."/>
        </authorList>
    </citation>
    <scope>NUCLEOTIDE SEQUENCE</scope>
    <source>
        <strain evidence="15">KAM435</strain>
        <strain evidence="16 18">KAM436</strain>
    </source>
</reference>
<comment type="similarity">
    <text evidence="10">Belongs to the methyl-accepting chemotaxis (MCP) protein family.</text>
</comment>
<dbReference type="EMBL" id="BPMS01000035">
    <property type="protein sequence ID" value="GIZ90828.1"/>
    <property type="molecule type" value="Genomic_DNA"/>
</dbReference>
<evidence type="ECO:0000256" key="5">
    <source>
        <dbReference type="ARBA" id="ARBA00022519"/>
    </source>
</evidence>
<evidence type="ECO:0000259" key="13">
    <source>
        <dbReference type="PROSITE" id="PS50111"/>
    </source>
</evidence>
<proteinExistence type="inferred from homology"/>
<dbReference type="EMBL" id="BPMT01000035">
    <property type="protein sequence ID" value="GIZ95221.1"/>
    <property type="molecule type" value="Genomic_DNA"/>
</dbReference>
<dbReference type="Gene3D" id="3.30.450.20">
    <property type="entry name" value="PAS domain"/>
    <property type="match status" value="1"/>
</dbReference>
<dbReference type="InterPro" id="IPR004090">
    <property type="entry name" value="Chemotax_Me-accpt_rcpt"/>
</dbReference>
<evidence type="ECO:0000256" key="1">
    <source>
        <dbReference type="ARBA" id="ARBA00004429"/>
    </source>
</evidence>
<dbReference type="GO" id="GO:0005886">
    <property type="term" value="C:plasma membrane"/>
    <property type="evidence" value="ECO:0007669"/>
    <property type="project" value="UniProtKB-SubCell"/>
</dbReference>
<keyword evidence="5" id="KW-0997">Cell inner membrane</keyword>
<evidence type="ECO:0000256" key="11">
    <source>
        <dbReference type="PROSITE-ProRule" id="PRU00284"/>
    </source>
</evidence>
<accession>A0AA37CIN3</accession>
<feature type="domain" description="PAS" evidence="14">
    <location>
        <begin position="21"/>
        <end position="60"/>
    </location>
</feature>
<gene>
    <name evidence="15" type="ORF">KAM435_41550</name>
    <name evidence="16" type="ORF">KAM436_41890</name>
</gene>
<evidence type="ECO:0000313" key="17">
    <source>
        <dbReference type="Proteomes" id="UP000887212"/>
    </source>
</evidence>
<evidence type="ECO:0000256" key="3">
    <source>
        <dbReference type="ARBA" id="ARBA00022481"/>
    </source>
</evidence>
<feature type="transmembrane region" description="Helical" evidence="12">
    <location>
        <begin position="174"/>
        <end position="192"/>
    </location>
</feature>
<dbReference type="Proteomes" id="UP000887228">
    <property type="component" value="Unassembled WGS sequence"/>
</dbReference>